<protein>
    <submittedName>
        <fullName evidence="2">NAD-binding of NADP-dependent 3-hydroxyisobutyrate dehydrogenase-domain-containing protein</fullName>
    </submittedName>
</protein>
<dbReference type="GO" id="GO:0051287">
    <property type="term" value="F:NAD binding"/>
    <property type="evidence" value="ECO:0007669"/>
    <property type="project" value="InterPro"/>
</dbReference>
<dbReference type="InterPro" id="IPR013328">
    <property type="entry name" value="6PGD_dom2"/>
</dbReference>
<dbReference type="Proteomes" id="UP000799770">
    <property type="component" value="Unassembled WGS sequence"/>
</dbReference>
<dbReference type="SUPFAM" id="SSF48179">
    <property type="entry name" value="6-phosphogluconate dehydrogenase C-terminal domain-like"/>
    <property type="match status" value="1"/>
</dbReference>
<dbReference type="InterPro" id="IPR008927">
    <property type="entry name" value="6-PGluconate_DH-like_C_sf"/>
</dbReference>
<dbReference type="EMBL" id="ML977343">
    <property type="protein sequence ID" value="KAF2109288.1"/>
    <property type="molecule type" value="Genomic_DNA"/>
</dbReference>
<evidence type="ECO:0000313" key="2">
    <source>
        <dbReference type="EMBL" id="KAF2109288.1"/>
    </source>
</evidence>
<dbReference type="Gene3D" id="1.10.1040.10">
    <property type="entry name" value="N-(1-d-carboxylethyl)-l-norvaline Dehydrogenase, domain 2"/>
    <property type="match status" value="1"/>
</dbReference>
<dbReference type="Pfam" id="PF14833">
    <property type="entry name" value="NAD_binding_11"/>
    <property type="match status" value="1"/>
</dbReference>
<evidence type="ECO:0000259" key="1">
    <source>
        <dbReference type="Pfam" id="PF14833"/>
    </source>
</evidence>
<reference evidence="2" key="1">
    <citation type="journal article" date="2020" name="Stud. Mycol.">
        <title>101 Dothideomycetes genomes: a test case for predicting lifestyles and emergence of pathogens.</title>
        <authorList>
            <person name="Haridas S."/>
            <person name="Albert R."/>
            <person name="Binder M."/>
            <person name="Bloem J."/>
            <person name="Labutti K."/>
            <person name="Salamov A."/>
            <person name="Andreopoulos B."/>
            <person name="Baker S."/>
            <person name="Barry K."/>
            <person name="Bills G."/>
            <person name="Bluhm B."/>
            <person name="Cannon C."/>
            <person name="Castanera R."/>
            <person name="Culley D."/>
            <person name="Daum C."/>
            <person name="Ezra D."/>
            <person name="Gonzalez J."/>
            <person name="Henrissat B."/>
            <person name="Kuo A."/>
            <person name="Liang C."/>
            <person name="Lipzen A."/>
            <person name="Lutzoni F."/>
            <person name="Magnuson J."/>
            <person name="Mondo S."/>
            <person name="Nolan M."/>
            <person name="Ohm R."/>
            <person name="Pangilinan J."/>
            <person name="Park H.-J."/>
            <person name="Ramirez L."/>
            <person name="Alfaro M."/>
            <person name="Sun H."/>
            <person name="Tritt A."/>
            <person name="Yoshinaga Y."/>
            <person name="Zwiers L.-H."/>
            <person name="Turgeon B."/>
            <person name="Goodwin S."/>
            <person name="Spatafora J."/>
            <person name="Crous P."/>
            <person name="Grigoriev I."/>
        </authorList>
    </citation>
    <scope>NUCLEOTIDE SEQUENCE</scope>
    <source>
        <strain evidence="2">CBS 627.86</strain>
    </source>
</reference>
<dbReference type="AlphaFoldDB" id="A0A6A5YT80"/>
<feature type="domain" description="3-hydroxyisobutyrate dehydrogenase-like NAD-binding" evidence="1">
    <location>
        <begin position="1"/>
        <end position="88"/>
    </location>
</feature>
<dbReference type="OrthoDB" id="21615at2759"/>
<organism evidence="2 3">
    <name type="scientific">Lophiotrema nucula</name>
    <dbReference type="NCBI Taxonomy" id="690887"/>
    <lineage>
        <taxon>Eukaryota</taxon>
        <taxon>Fungi</taxon>
        <taxon>Dikarya</taxon>
        <taxon>Ascomycota</taxon>
        <taxon>Pezizomycotina</taxon>
        <taxon>Dothideomycetes</taxon>
        <taxon>Pleosporomycetidae</taxon>
        <taxon>Pleosporales</taxon>
        <taxon>Lophiotremataceae</taxon>
        <taxon>Lophiotrema</taxon>
    </lineage>
</organism>
<evidence type="ECO:0000313" key="3">
    <source>
        <dbReference type="Proteomes" id="UP000799770"/>
    </source>
</evidence>
<sequence>MKTLNNYIMASSLCALGDSLVTGQKFGLDPQTMIDVLNVGTVVNFPTMDTFRRDTLPRTFNSGFGLGLLVKDLGICEEFMAHNKFETQLPGMYGECDSLLHQGYSSMLTSLLSRCPPRLPVRFSQAC</sequence>
<proteinExistence type="predicted"/>
<name>A0A6A5YT80_9PLEO</name>
<keyword evidence="3" id="KW-1185">Reference proteome</keyword>
<accession>A0A6A5YT80</accession>
<dbReference type="InterPro" id="IPR029154">
    <property type="entry name" value="HIBADH-like_NADP-bd"/>
</dbReference>
<gene>
    <name evidence="2" type="ORF">BDV96DRAFT_586159</name>
</gene>